<gene>
    <name evidence="8" type="ORF">BDY21DRAFT_388848</name>
</gene>
<organism evidence="8 9">
    <name type="scientific">Lineolata rhizophorae</name>
    <dbReference type="NCBI Taxonomy" id="578093"/>
    <lineage>
        <taxon>Eukaryota</taxon>
        <taxon>Fungi</taxon>
        <taxon>Dikarya</taxon>
        <taxon>Ascomycota</taxon>
        <taxon>Pezizomycotina</taxon>
        <taxon>Dothideomycetes</taxon>
        <taxon>Dothideomycetes incertae sedis</taxon>
        <taxon>Lineolatales</taxon>
        <taxon>Lineolataceae</taxon>
        <taxon>Lineolata</taxon>
    </lineage>
</organism>
<keyword evidence="2" id="KW-0813">Transport</keyword>
<proteinExistence type="predicted"/>
<comment type="subcellular location">
    <subcellularLocation>
        <location evidence="1">Membrane</location>
        <topology evidence="1">Multi-pass membrane protein</topology>
    </subcellularLocation>
</comment>
<feature type="transmembrane region" description="Helical" evidence="6">
    <location>
        <begin position="207"/>
        <end position="226"/>
    </location>
</feature>
<feature type="transmembrane region" description="Helical" evidence="6">
    <location>
        <begin position="111"/>
        <end position="131"/>
    </location>
</feature>
<feature type="transmembrane region" description="Helical" evidence="6">
    <location>
        <begin position="398"/>
        <end position="419"/>
    </location>
</feature>
<keyword evidence="9" id="KW-1185">Reference proteome</keyword>
<dbReference type="PANTHER" id="PTHR43791">
    <property type="entry name" value="PERMEASE-RELATED"/>
    <property type="match status" value="1"/>
</dbReference>
<evidence type="ECO:0000256" key="4">
    <source>
        <dbReference type="ARBA" id="ARBA00022989"/>
    </source>
</evidence>
<evidence type="ECO:0000256" key="6">
    <source>
        <dbReference type="SAM" id="Phobius"/>
    </source>
</evidence>
<keyword evidence="4 6" id="KW-1133">Transmembrane helix</keyword>
<keyword evidence="3 6" id="KW-0812">Transmembrane</keyword>
<dbReference type="EMBL" id="MU001670">
    <property type="protein sequence ID" value="KAF2461797.1"/>
    <property type="molecule type" value="Genomic_DNA"/>
</dbReference>
<dbReference type="GO" id="GO:0016020">
    <property type="term" value="C:membrane"/>
    <property type="evidence" value="ECO:0007669"/>
    <property type="project" value="UniProtKB-SubCell"/>
</dbReference>
<dbReference type="FunFam" id="1.20.1250.20:FF:000018">
    <property type="entry name" value="MFS transporter permease"/>
    <property type="match status" value="1"/>
</dbReference>
<dbReference type="PROSITE" id="PS50850">
    <property type="entry name" value="MFS"/>
    <property type="match status" value="1"/>
</dbReference>
<evidence type="ECO:0000256" key="2">
    <source>
        <dbReference type="ARBA" id="ARBA00022448"/>
    </source>
</evidence>
<feature type="transmembrane region" description="Helical" evidence="6">
    <location>
        <begin position="270"/>
        <end position="294"/>
    </location>
</feature>
<feature type="transmembrane region" description="Helical" evidence="6">
    <location>
        <begin position="171"/>
        <end position="195"/>
    </location>
</feature>
<dbReference type="GO" id="GO:0022857">
    <property type="term" value="F:transmembrane transporter activity"/>
    <property type="evidence" value="ECO:0007669"/>
    <property type="project" value="InterPro"/>
</dbReference>
<name>A0A6A6PDH1_9PEZI</name>
<feature type="domain" description="Major facilitator superfamily (MFS) profile" evidence="7">
    <location>
        <begin position="45"/>
        <end position="457"/>
    </location>
</feature>
<feature type="transmembrane region" description="Helical" evidence="6">
    <location>
        <begin position="314"/>
        <end position="331"/>
    </location>
</feature>
<protein>
    <submittedName>
        <fullName evidence="8">Major facilitator superfamily domain-containing protein</fullName>
    </submittedName>
</protein>
<sequence>MEEPSTEKLDSLEGHAAVHARADAVTTTFDAVVEKRIRRKLDYTILPVAILMYLFAFIDRANVGNAKILGMEEDLDLTGDRFNIGLTTFFTSYIFFEVPANAACKKLGPKIWVPFLGTTFGLTTMLMSTMTNYKSFYAARFMLGVFESGIMPSLVYLLSCFYRRHELVSRVGVYASFSSLSGAFGGLLASGLFYVPQWGMIHTWRNIFFFEGLISTLIGIGSYFVIANHPSQAWFFTEEEKQVASYRMAQETRAQHTEGLSWRYFKRAIFNINVLLVCVADACCLCVMNSMALFTPTILRSMGFSRIQSQLMSVPPYAWATLVCVSVTFLSDRTRTRGVWLLFAMPFTIVGFAIQLGVDGPTGLLYFSVFCCLTGAFTAAPMLIAWAVENSSGYTTRAIVAGLTAGWANLGGLVATWTYMAEEAPRYTTGHAINCGAAVLCTIIVAITTVYLRWENKQRTKGKRDHRIQGITMEEAADLGHKHPEYVFTP</sequence>
<dbReference type="InterPro" id="IPR036259">
    <property type="entry name" value="MFS_trans_sf"/>
</dbReference>
<dbReference type="InterPro" id="IPR011701">
    <property type="entry name" value="MFS"/>
</dbReference>
<feature type="transmembrane region" description="Helical" evidence="6">
    <location>
        <begin position="364"/>
        <end position="386"/>
    </location>
</feature>
<dbReference type="Pfam" id="PF07690">
    <property type="entry name" value="MFS_1"/>
    <property type="match status" value="1"/>
</dbReference>
<accession>A0A6A6PDH1</accession>
<feature type="transmembrane region" description="Helical" evidence="6">
    <location>
        <begin position="431"/>
        <end position="454"/>
    </location>
</feature>
<dbReference type="AlphaFoldDB" id="A0A6A6PDH1"/>
<evidence type="ECO:0000256" key="3">
    <source>
        <dbReference type="ARBA" id="ARBA00022692"/>
    </source>
</evidence>
<dbReference type="OrthoDB" id="9971669at2759"/>
<feature type="transmembrane region" description="Helical" evidence="6">
    <location>
        <begin position="137"/>
        <end position="159"/>
    </location>
</feature>
<dbReference type="Gene3D" id="1.20.1250.20">
    <property type="entry name" value="MFS general substrate transporter like domains"/>
    <property type="match status" value="2"/>
</dbReference>
<dbReference type="PANTHER" id="PTHR43791:SF53">
    <property type="entry name" value="MAJOR FACILITATOR SUPERFAMILY (MFS) PROFILE DOMAIN-CONTAINING PROTEIN"/>
    <property type="match status" value="1"/>
</dbReference>
<evidence type="ECO:0000256" key="1">
    <source>
        <dbReference type="ARBA" id="ARBA00004141"/>
    </source>
</evidence>
<feature type="transmembrane region" description="Helical" evidence="6">
    <location>
        <begin position="43"/>
        <end position="62"/>
    </location>
</feature>
<evidence type="ECO:0000313" key="8">
    <source>
        <dbReference type="EMBL" id="KAF2461797.1"/>
    </source>
</evidence>
<dbReference type="FunFam" id="1.20.1250.20:FF:000013">
    <property type="entry name" value="MFS general substrate transporter"/>
    <property type="match status" value="1"/>
</dbReference>
<dbReference type="SUPFAM" id="SSF103473">
    <property type="entry name" value="MFS general substrate transporter"/>
    <property type="match status" value="1"/>
</dbReference>
<evidence type="ECO:0000256" key="5">
    <source>
        <dbReference type="ARBA" id="ARBA00023136"/>
    </source>
</evidence>
<evidence type="ECO:0000313" key="9">
    <source>
        <dbReference type="Proteomes" id="UP000799766"/>
    </source>
</evidence>
<evidence type="ECO:0000259" key="7">
    <source>
        <dbReference type="PROSITE" id="PS50850"/>
    </source>
</evidence>
<dbReference type="Proteomes" id="UP000799766">
    <property type="component" value="Unassembled WGS sequence"/>
</dbReference>
<dbReference type="InterPro" id="IPR020846">
    <property type="entry name" value="MFS_dom"/>
</dbReference>
<keyword evidence="5 6" id="KW-0472">Membrane</keyword>
<feature type="transmembrane region" description="Helical" evidence="6">
    <location>
        <begin position="82"/>
        <end position="104"/>
    </location>
</feature>
<feature type="transmembrane region" description="Helical" evidence="6">
    <location>
        <begin position="338"/>
        <end position="358"/>
    </location>
</feature>
<reference evidence="8" key="1">
    <citation type="journal article" date="2020" name="Stud. Mycol.">
        <title>101 Dothideomycetes genomes: a test case for predicting lifestyles and emergence of pathogens.</title>
        <authorList>
            <person name="Haridas S."/>
            <person name="Albert R."/>
            <person name="Binder M."/>
            <person name="Bloem J."/>
            <person name="Labutti K."/>
            <person name="Salamov A."/>
            <person name="Andreopoulos B."/>
            <person name="Baker S."/>
            <person name="Barry K."/>
            <person name="Bills G."/>
            <person name="Bluhm B."/>
            <person name="Cannon C."/>
            <person name="Castanera R."/>
            <person name="Culley D."/>
            <person name="Daum C."/>
            <person name="Ezra D."/>
            <person name="Gonzalez J."/>
            <person name="Henrissat B."/>
            <person name="Kuo A."/>
            <person name="Liang C."/>
            <person name="Lipzen A."/>
            <person name="Lutzoni F."/>
            <person name="Magnuson J."/>
            <person name="Mondo S."/>
            <person name="Nolan M."/>
            <person name="Ohm R."/>
            <person name="Pangilinan J."/>
            <person name="Park H.-J."/>
            <person name="Ramirez L."/>
            <person name="Alfaro M."/>
            <person name="Sun H."/>
            <person name="Tritt A."/>
            <person name="Yoshinaga Y."/>
            <person name="Zwiers L.-H."/>
            <person name="Turgeon B."/>
            <person name="Goodwin S."/>
            <person name="Spatafora J."/>
            <person name="Crous P."/>
            <person name="Grigoriev I."/>
        </authorList>
    </citation>
    <scope>NUCLEOTIDE SEQUENCE</scope>
    <source>
        <strain evidence="8">ATCC 16933</strain>
    </source>
</reference>